<evidence type="ECO:0000313" key="1">
    <source>
        <dbReference type="EMBL" id="OOK84139.1"/>
    </source>
</evidence>
<proteinExistence type="predicted"/>
<evidence type="ECO:0000313" key="2">
    <source>
        <dbReference type="Proteomes" id="UP000188532"/>
    </source>
</evidence>
<dbReference type="Proteomes" id="UP000188532">
    <property type="component" value="Unassembled WGS sequence"/>
</dbReference>
<accession>A0A1V3XY17</accession>
<dbReference type="EMBL" id="MVBN01000001">
    <property type="protein sequence ID" value="OOK84139.1"/>
    <property type="molecule type" value="Genomic_DNA"/>
</dbReference>
<comment type="caution">
    <text evidence="1">The sequence shown here is derived from an EMBL/GenBank/DDBJ whole genome shotgun (WGS) entry which is preliminary data.</text>
</comment>
<sequence length="68" mass="7903">MRQLSNRLGIAVPERFQLARSRKPGLGSRRTATTFDERVDARVHLHTFREGKCVGTPWNLIAIDRRMR</sequence>
<reference evidence="1 2" key="1">
    <citation type="submission" date="2017-02" db="EMBL/GenBank/DDBJ databases">
        <title>Complete genome sequences of Mycobacterium kansasii strains isolated from rhesus macaques.</title>
        <authorList>
            <person name="Panda A."/>
            <person name="Nagaraj S."/>
            <person name="Zhao X."/>
            <person name="Tettelin H."/>
            <person name="Detolla L.J."/>
        </authorList>
    </citation>
    <scope>NUCLEOTIDE SEQUENCE [LARGE SCALE GENOMIC DNA]</scope>
    <source>
        <strain evidence="1 2">11-3469</strain>
    </source>
</reference>
<organism evidence="1 2">
    <name type="scientific">Mycobacterium kansasii</name>
    <dbReference type="NCBI Taxonomy" id="1768"/>
    <lineage>
        <taxon>Bacteria</taxon>
        <taxon>Bacillati</taxon>
        <taxon>Actinomycetota</taxon>
        <taxon>Actinomycetes</taxon>
        <taxon>Mycobacteriales</taxon>
        <taxon>Mycobacteriaceae</taxon>
        <taxon>Mycobacterium</taxon>
    </lineage>
</organism>
<gene>
    <name evidence="1" type="ORF">BZL29_0082</name>
</gene>
<name>A0A1V3XY17_MYCKA</name>
<protein>
    <submittedName>
        <fullName evidence="1">Uncharacterized protein</fullName>
    </submittedName>
</protein>
<dbReference type="AlphaFoldDB" id="A0A1V3XY17"/>